<dbReference type="EMBL" id="CP007501">
    <property type="protein sequence ID" value="AKD24592.1"/>
    <property type="molecule type" value="Genomic_DNA"/>
</dbReference>
<protein>
    <submittedName>
        <fullName evidence="7">Lipid A core-O-antigen ligase-related enzyme</fullName>
    </submittedName>
</protein>
<dbReference type="OrthoDB" id="8576060at2"/>
<dbReference type="PATRIC" id="fig|576611.7.peg.261"/>
<accession>A0A0E3ZIQ7</accession>
<dbReference type="PANTHER" id="PTHR37422:SF17">
    <property type="entry name" value="O-ANTIGEN LIGASE"/>
    <property type="match status" value="1"/>
</dbReference>
<dbReference type="GO" id="GO:0016874">
    <property type="term" value="F:ligase activity"/>
    <property type="evidence" value="ECO:0007669"/>
    <property type="project" value="UniProtKB-KW"/>
</dbReference>
<sequence length="191" mass="21391">MLGYFFLNHLALIDRSIAGYHEVRNWINGVELDTSIGSRLSIWKFSLQFANESVLFGYGEEKNMLQFLQNSALNIPENKTAINILALAGPHSDILSKLLSTGIFGLVAYLGLLLLPLIIFYRHRNDIDLDKKMASRVGLYYIVGVFIAGFSNEQLSLKYLCTFYGLMIVTLMAQVLHKSSSAEQSKAQSGF</sequence>
<keyword evidence="7" id="KW-0436">Ligase</keyword>
<dbReference type="Proteomes" id="UP000061135">
    <property type="component" value="Chromosome"/>
</dbReference>
<dbReference type="InterPro" id="IPR051533">
    <property type="entry name" value="WaaL-like"/>
</dbReference>
<evidence type="ECO:0000256" key="3">
    <source>
        <dbReference type="ARBA" id="ARBA00022989"/>
    </source>
</evidence>
<dbReference type="STRING" id="1835254.CL55_00002590"/>
<organism evidence="7 8">
    <name type="scientific">Polynucleobacter duraquae</name>
    <dbReference type="NCBI Taxonomy" id="1835254"/>
    <lineage>
        <taxon>Bacteria</taxon>
        <taxon>Pseudomonadati</taxon>
        <taxon>Pseudomonadota</taxon>
        <taxon>Betaproteobacteria</taxon>
        <taxon>Burkholderiales</taxon>
        <taxon>Burkholderiaceae</taxon>
        <taxon>Polynucleobacter</taxon>
    </lineage>
</organism>
<keyword evidence="4 5" id="KW-0472">Membrane</keyword>
<evidence type="ECO:0000256" key="2">
    <source>
        <dbReference type="ARBA" id="ARBA00022692"/>
    </source>
</evidence>
<dbReference type="RefSeq" id="WP_046329534.1">
    <property type="nucleotide sequence ID" value="NZ_CP007501.1"/>
</dbReference>
<dbReference type="InterPro" id="IPR007016">
    <property type="entry name" value="O-antigen_ligase-rel_domated"/>
</dbReference>
<evidence type="ECO:0000313" key="7">
    <source>
        <dbReference type="EMBL" id="AKD24592.1"/>
    </source>
</evidence>
<evidence type="ECO:0000313" key="8">
    <source>
        <dbReference type="Proteomes" id="UP000061135"/>
    </source>
</evidence>
<feature type="transmembrane region" description="Helical" evidence="5">
    <location>
        <begin position="133"/>
        <end position="151"/>
    </location>
</feature>
<comment type="subcellular location">
    <subcellularLocation>
        <location evidence="1">Membrane</location>
        <topology evidence="1">Multi-pass membrane protein</topology>
    </subcellularLocation>
</comment>
<gene>
    <name evidence="7" type="ORF">CL55_00002590</name>
</gene>
<proteinExistence type="predicted"/>
<dbReference type="PANTHER" id="PTHR37422">
    <property type="entry name" value="TEICHURONIC ACID BIOSYNTHESIS PROTEIN TUAE"/>
    <property type="match status" value="1"/>
</dbReference>
<evidence type="ECO:0000259" key="6">
    <source>
        <dbReference type="Pfam" id="PF04932"/>
    </source>
</evidence>
<dbReference type="AlphaFoldDB" id="A0A0E3ZIQ7"/>
<feature type="transmembrane region" description="Helical" evidence="5">
    <location>
        <begin position="98"/>
        <end position="121"/>
    </location>
</feature>
<evidence type="ECO:0000256" key="5">
    <source>
        <dbReference type="SAM" id="Phobius"/>
    </source>
</evidence>
<reference evidence="7 8" key="1">
    <citation type="submission" date="2014-03" db="EMBL/GenBank/DDBJ databases">
        <title>Genome of Polynucleobacter strain MWH-MoK4.</title>
        <authorList>
            <person name="Hahn M.W."/>
        </authorList>
    </citation>
    <scope>NUCLEOTIDE SEQUENCE [LARGE SCALE GENOMIC DNA]</scope>
    <source>
        <strain evidence="7 8">MWH-MoK4</strain>
    </source>
</reference>
<evidence type="ECO:0000256" key="1">
    <source>
        <dbReference type="ARBA" id="ARBA00004141"/>
    </source>
</evidence>
<dbReference type="GO" id="GO:0016020">
    <property type="term" value="C:membrane"/>
    <property type="evidence" value="ECO:0007669"/>
    <property type="project" value="UniProtKB-SubCell"/>
</dbReference>
<keyword evidence="2 5" id="KW-0812">Transmembrane</keyword>
<feature type="transmembrane region" description="Helical" evidence="5">
    <location>
        <begin position="157"/>
        <end position="176"/>
    </location>
</feature>
<keyword evidence="3 5" id="KW-1133">Transmembrane helix</keyword>
<keyword evidence="8" id="KW-1185">Reference proteome</keyword>
<dbReference type="HOGENOM" id="CLU_1420311_0_0_4"/>
<evidence type="ECO:0000256" key="4">
    <source>
        <dbReference type="ARBA" id="ARBA00023136"/>
    </source>
</evidence>
<dbReference type="Pfam" id="PF04932">
    <property type="entry name" value="Wzy_C"/>
    <property type="match status" value="1"/>
</dbReference>
<name>A0A0E3ZIQ7_9BURK</name>
<dbReference type="KEGG" id="pdq:CL55_00002590"/>
<feature type="domain" description="O-antigen ligase-related" evidence="6">
    <location>
        <begin position="25"/>
        <end position="110"/>
    </location>
</feature>